<evidence type="ECO:0000259" key="2">
    <source>
        <dbReference type="Pfam" id="PF24860"/>
    </source>
</evidence>
<dbReference type="SUPFAM" id="SSF144020">
    <property type="entry name" value="FdhE-like"/>
    <property type="match status" value="1"/>
</dbReference>
<name>D6XSE8_BACIE</name>
<dbReference type="STRING" id="439292.Bsel_1221"/>
<dbReference type="CDD" id="cd16341">
    <property type="entry name" value="FdhE"/>
    <property type="match status" value="1"/>
</dbReference>
<keyword evidence="4" id="KW-1185">Reference proteome</keyword>
<dbReference type="Proteomes" id="UP000000271">
    <property type="component" value="Chromosome"/>
</dbReference>
<keyword evidence="1" id="KW-0963">Cytoplasm</keyword>
<dbReference type="InterPro" id="IPR024064">
    <property type="entry name" value="FdhE-like_sf"/>
</dbReference>
<dbReference type="eggNOG" id="COG3058">
    <property type="taxonomic scope" value="Bacteria"/>
</dbReference>
<sequence>MDPNVVAEEYLNLQKAIMDKQKVITEKHQDEIDLDLDNQELNREVPVLPQLSVSPVPGILYHQALDEIADVIAVHQENLAGELKAITEALDEETVVKWIKEAVMFNERYFQDWAKEQGVSESLPHFLAEQALRPFMQLMAKQVADIIHEFDVMGTCPCCGEPHRLAKLMNKGEKHLNCPRCETLWKQKRLACVHCGNDKHDQLFYINVKDDEKAKIEVCETCKNYLKVIDTAKTFEKKPAALLDLETIHLDFVAQEEGYDGQ</sequence>
<protein>
    <submittedName>
        <fullName evidence="3">Formate dehydrogenase accessory protein</fullName>
    </submittedName>
</protein>
<dbReference type="Gene3D" id="3.90.1670.10">
    <property type="entry name" value="FdhE-like domain"/>
    <property type="match status" value="1"/>
</dbReference>
<dbReference type="EMBL" id="CP001791">
    <property type="protein sequence ID" value="ADH98734.1"/>
    <property type="molecule type" value="Genomic_DNA"/>
</dbReference>
<accession>D6XSE8</accession>
<dbReference type="InterPro" id="IPR056796">
    <property type="entry name" value="FdhE_C"/>
</dbReference>
<dbReference type="AlphaFoldDB" id="D6XSE8"/>
<evidence type="ECO:0000313" key="3">
    <source>
        <dbReference type="EMBL" id="ADH98734.1"/>
    </source>
</evidence>
<evidence type="ECO:0000256" key="1">
    <source>
        <dbReference type="ARBA" id="ARBA00022490"/>
    </source>
</evidence>
<dbReference type="Pfam" id="PF24860">
    <property type="entry name" value="FdhE_C"/>
    <property type="match status" value="1"/>
</dbReference>
<dbReference type="GO" id="GO:0005829">
    <property type="term" value="C:cytosol"/>
    <property type="evidence" value="ECO:0007669"/>
    <property type="project" value="TreeGrafter"/>
</dbReference>
<gene>
    <name evidence="3" type="ordered locus">Bsel_1221</name>
</gene>
<dbReference type="OrthoDB" id="9811074at2"/>
<dbReference type="PANTHER" id="PTHR37689">
    <property type="entry name" value="PROTEIN FDHE"/>
    <property type="match status" value="1"/>
</dbReference>
<feature type="domain" description="FdhE C-terminal" evidence="2">
    <location>
        <begin position="191"/>
        <end position="260"/>
    </location>
</feature>
<dbReference type="GO" id="GO:0008199">
    <property type="term" value="F:ferric iron binding"/>
    <property type="evidence" value="ECO:0007669"/>
    <property type="project" value="TreeGrafter"/>
</dbReference>
<dbReference type="GO" id="GO:0051604">
    <property type="term" value="P:protein maturation"/>
    <property type="evidence" value="ECO:0007669"/>
    <property type="project" value="TreeGrafter"/>
</dbReference>
<proteinExistence type="predicted"/>
<dbReference type="KEGG" id="bse:Bsel_1221"/>
<dbReference type="PANTHER" id="PTHR37689:SF1">
    <property type="entry name" value="PROTEIN FDHE"/>
    <property type="match status" value="1"/>
</dbReference>
<evidence type="ECO:0000313" key="4">
    <source>
        <dbReference type="Proteomes" id="UP000000271"/>
    </source>
</evidence>
<dbReference type="RefSeq" id="WP_013172158.1">
    <property type="nucleotide sequence ID" value="NC_014219.1"/>
</dbReference>
<organism evidence="3 4">
    <name type="scientific">Bacillus selenitireducens (strain ATCC 700615 / DSM 15326 / MLS10)</name>
    <dbReference type="NCBI Taxonomy" id="439292"/>
    <lineage>
        <taxon>Bacteria</taxon>
        <taxon>Bacillati</taxon>
        <taxon>Bacillota</taxon>
        <taxon>Bacilli</taxon>
        <taxon>Bacillales</taxon>
        <taxon>Bacillaceae</taxon>
        <taxon>Salisediminibacterium</taxon>
    </lineage>
</organism>
<dbReference type="HOGENOM" id="CLU_071015_1_1_9"/>
<reference evidence="3" key="1">
    <citation type="submission" date="2009-10" db="EMBL/GenBank/DDBJ databases">
        <title>Complete sequence of Bacillus selenitireducens MLS10.</title>
        <authorList>
            <consortium name="US DOE Joint Genome Institute"/>
            <person name="Lucas S."/>
            <person name="Copeland A."/>
            <person name="Lapidus A."/>
            <person name="Glavina del Rio T."/>
            <person name="Dalin E."/>
            <person name="Tice H."/>
            <person name="Bruce D."/>
            <person name="Goodwin L."/>
            <person name="Pitluck S."/>
            <person name="Sims D."/>
            <person name="Brettin T."/>
            <person name="Detter J.C."/>
            <person name="Han C."/>
            <person name="Larimer F."/>
            <person name="Land M."/>
            <person name="Hauser L."/>
            <person name="Kyrpides N."/>
            <person name="Ovchinnikova G."/>
            <person name="Stolz J."/>
        </authorList>
    </citation>
    <scope>NUCLEOTIDE SEQUENCE [LARGE SCALE GENOMIC DNA]</scope>
    <source>
        <strain evidence="3">MLS10</strain>
    </source>
</reference>
<dbReference type="InterPro" id="IPR006452">
    <property type="entry name" value="Formate_DH_accessory"/>
</dbReference>